<comment type="caution">
    <text evidence="13">The sequence shown here is derived from an EMBL/GenBank/DDBJ whole genome shotgun (WGS) entry which is preliminary data.</text>
</comment>
<organism evidence="13 14">
    <name type="scientific">Chitiniphilus eburneus</name>
    <dbReference type="NCBI Taxonomy" id="2571148"/>
    <lineage>
        <taxon>Bacteria</taxon>
        <taxon>Pseudomonadati</taxon>
        <taxon>Pseudomonadota</taxon>
        <taxon>Betaproteobacteria</taxon>
        <taxon>Neisseriales</taxon>
        <taxon>Chitinibacteraceae</taxon>
        <taxon>Chitiniphilus</taxon>
    </lineage>
</organism>
<evidence type="ECO:0000256" key="11">
    <source>
        <dbReference type="RuleBase" id="RU361157"/>
    </source>
</evidence>
<evidence type="ECO:0000256" key="8">
    <source>
        <dbReference type="ARBA" id="ARBA00022989"/>
    </source>
</evidence>
<dbReference type="OrthoDB" id="9786910at2"/>
<dbReference type="EMBL" id="SUMF01000002">
    <property type="protein sequence ID" value="TJZ77277.1"/>
    <property type="molecule type" value="Genomic_DNA"/>
</dbReference>
<proteinExistence type="inferred from homology"/>
<dbReference type="InterPro" id="IPR000412">
    <property type="entry name" value="ABC_2_transport"/>
</dbReference>
<evidence type="ECO:0000256" key="1">
    <source>
        <dbReference type="ARBA" id="ARBA00004651"/>
    </source>
</evidence>
<feature type="transmembrane region" description="Helical" evidence="11">
    <location>
        <begin position="244"/>
        <end position="263"/>
    </location>
</feature>
<keyword evidence="9" id="KW-0625">Polysaccharide transport</keyword>
<feature type="transmembrane region" description="Helical" evidence="11">
    <location>
        <begin position="77"/>
        <end position="98"/>
    </location>
</feature>
<feature type="transmembrane region" description="Helical" evidence="11">
    <location>
        <begin position="186"/>
        <end position="205"/>
    </location>
</feature>
<gene>
    <name evidence="13" type="ORF">FAZ21_02730</name>
</gene>
<dbReference type="GO" id="GO:0015774">
    <property type="term" value="P:polysaccharide transport"/>
    <property type="evidence" value="ECO:0007669"/>
    <property type="project" value="UniProtKB-KW"/>
</dbReference>
<keyword evidence="6 11" id="KW-0812">Transmembrane</keyword>
<feature type="transmembrane region" description="Helical" evidence="11">
    <location>
        <begin position="41"/>
        <end position="65"/>
    </location>
</feature>
<dbReference type="GO" id="GO:0043190">
    <property type="term" value="C:ATP-binding cassette (ABC) transporter complex"/>
    <property type="evidence" value="ECO:0007669"/>
    <property type="project" value="InterPro"/>
</dbReference>
<evidence type="ECO:0000256" key="5">
    <source>
        <dbReference type="ARBA" id="ARBA00022597"/>
    </source>
</evidence>
<comment type="subcellular location">
    <subcellularLocation>
        <location evidence="11">Cell inner membrane</location>
        <topology evidence="11">Multi-pass membrane protein</topology>
    </subcellularLocation>
    <subcellularLocation>
        <location evidence="1">Cell membrane</location>
        <topology evidence="1">Multi-pass membrane protein</topology>
    </subcellularLocation>
</comment>
<dbReference type="RefSeq" id="WP_136771753.1">
    <property type="nucleotide sequence ID" value="NZ_CP156074.1"/>
</dbReference>
<evidence type="ECO:0000259" key="12">
    <source>
        <dbReference type="PROSITE" id="PS51012"/>
    </source>
</evidence>
<keyword evidence="4 11" id="KW-1003">Cell membrane</keyword>
<sequence>MRHFSISPVEMIRNLWRSRGLINACVRREVLGRYRGSFLGLFWSFFNPLFMLVVYTFVFSVIFKARWGSGSGSKTEFALVLFAGLIIYNLFAECVNRAPSLVLSNPNYVSKVIFPLEILPFVGLLSALYHTAISLCVWLIAYVLLFGIPHVTVFYLPLIVFPFCLLIMGIGWALSSLGVFLRDVSQVIGVITTVLSFLSPVFYPVSAIPEAYRHLIYFNPLTLIVEQTRDALFWGKAPDLTMTLAYWIASMGIAWLGFAWFQATRKGFADVL</sequence>
<keyword evidence="10 11" id="KW-0472">Membrane</keyword>
<feature type="transmembrane region" description="Helical" evidence="11">
    <location>
        <begin position="118"/>
        <end position="146"/>
    </location>
</feature>
<reference evidence="13 14" key="1">
    <citation type="submission" date="2019-04" db="EMBL/GenBank/DDBJ databases">
        <title>Chitiniphilus eburnea sp. nov., a novel chitinolytic bacterium isolated from aquaculture sludge.</title>
        <authorList>
            <person name="Sheng M."/>
        </authorList>
    </citation>
    <scope>NUCLEOTIDE SEQUENCE [LARGE SCALE GENOMIC DNA]</scope>
    <source>
        <strain evidence="13 14">HX-2-15</strain>
    </source>
</reference>
<dbReference type="InterPro" id="IPR047817">
    <property type="entry name" value="ABC2_TM_bact-type"/>
</dbReference>
<evidence type="ECO:0000256" key="7">
    <source>
        <dbReference type="ARBA" id="ARBA00022903"/>
    </source>
</evidence>
<dbReference type="PRINTS" id="PR00164">
    <property type="entry name" value="ABC2TRNSPORT"/>
</dbReference>
<dbReference type="InterPro" id="IPR013525">
    <property type="entry name" value="ABC2_TM"/>
</dbReference>
<dbReference type="PANTHER" id="PTHR30413">
    <property type="entry name" value="INNER MEMBRANE TRANSPORT PERMEASE"/>
    <property type="match status" value="1"/>
</dbReference>
<feature type="transmembrane region" description="Helical" evidence="11">
    <location>
        <begin position="153"/>
        <end position="174"/>
    </location>
</feature>
<evidence type="ECO:0000256" key="10">
    <source>
        <dbReference type="ARBA" id="ARBA00023136"/>
    </source>
</evidence>
<accession>A0A4U0Q7R2</accession>
<dbReference type="AlphaFoldDB" id="A0A4U0Q7R2"/>
<evidence type="ECO:0000313" key="14">
    <source>
        <dbReference type="Proteomes" id="UP000310016"/>
    </source>
</evidence>
<feature type="domain" description="ABC transmembrane type-2" evidence="12">
    <location>
        <begin position="39"/>
        <end position="264"/>
    </location>
</feature>
<protein>
    <recommendedName>
        <fullName evidence="11">Transport permease protein</fullName>
    </recommendedName>
</protein>
<keyword evidence="3 11" id="KW-0813">Transport</keyword>
<keyword evidence="5" id="KW-0762">Sugar transport</keyword>
<keyword evidence="8 11" id="KW-1133">Transmembrane helix</keyword>
<evidence type="ECO:0000256" key="3">
    <source>
        <dbReference type="ARBA" id="ARBA00022448"/>
    </source>
</evidence>
<evidence type="ECO:0000256" key="4">
    <source>
        <dbReference type="ARBA" id="ARBA00022475"/>
    </source>
</evidence>
<dbReference type="GO" id="GO:0015920">
    <property type="term" value="P:lipopolysaccharide transport"/>
    <property type="evidence" value="ECO:0007669"/>
    <property type="project" value="TreeGrafter"/>
</dbReference>
<dbReference type="GO" id="GO:0140359">
    <property type="term" value="F:ABC-type transporter activity"/>
    <property type="evidence" value="ECO:0007669"/>
    <property type="project" value="InterPro"/>
</dbReference>
<evidence type="ECO:0000256" key="2">
    <source>
        <dbReference type="ARBA" id="ARBA00007783"/>
    </source>
</evidence>
<dbReference type="Pfam" id="PF01061">
    <property type="entry name" value="ABC2_membrane"/>
    <property type="match status" value="1"/>
</dbReference>
<comment type="similarity">
    <text evidence="2 11">Belongs to the ABC-2 integral membrane protein family.</text>
</comment>
<dbReference type="Proteomes" id="UP000310016">
    <property type="component" value="Unassembled WGS sequence"/>
</dbReference>
<keyword evidence="14" id="KW-1185">Reference proteome</keyword>
<name>A0A4U0Q7R2_9NEIS</name>
<evidence type="ECO:0000256" key="6">
    <source>
        <dbReference type="ARBA" id="ARBA00022692"/>
    </source>
</evidence>
<dbReference type="PROSITE" id="PS51012">
    <property type="entry name" value="ABC_TM2"/>
    <property type="match status" value="1"/>
</dbReference>
<evidence type="ECO:0000313" key="13">
    <source>
        <dbReference type="EMBL" id="TJZ77277.1"/>
    </source>
</evidence>
<dbReference type="PIRSF" id="PIRSF006648">
    <property type="entry name" value="DrrB"/>
    <property type="match status" value="1"/>
</dbReference>
<evidence type="ECO:0000256" key="9">
    <source>
        <dbReference type="ARBA" id="ARBA00023047"/>
    </source>
</evidence>
<keyword evidence="7" id="KW-0972">Capsule biogenesis/degradation</keyword>
<dbReference type="PANTHER" id="PTHR30413:SF10">
    <property type="entry name" value="CAPSULE POLYSACCHARIDE EXPORT INNER-MEMBRANE PROTEIN CTRC"/>
    <property type="match status" value="1"/>
</dbReference>